<organism evidence="2 3">
    <name type="scientific">Ephemerocybe angulata</name>
    <dbReference type="NCBI Taxonomy" id="980116"/>
    <lineage>
        <taxon>Eukaryota</taxon>
        <taxon>Fungi</taxon>
        <taxon>Dikarya</taxon>
        <taxon>Basidiomycota</taxon>
        <taxon>Agaricomycotina</taxon>
        <taxon>Agaricomycetes</taxon>
        <taxon>Agaricomycetidae</taxon>
        <taxon>Agaricales</taxon>
        <taxon>Agaricineae</taxon>
        <taxon>Psathyrellaceae</taxon>
        <taxon>Ephemerocybe</taxon>
    </lineage>
</organism>
<dbReference type="AlphaFoldDB" id="A0A8H6M6J5"/>
<reference evidence="2 3" key="1">
    <citation type="submission" date="2020-07" db="EMBL/GenBank/DDBJ databases">
        <title>Comparative genomics of pyrophilous fungi reveals a link between fire events and developmental genes.</title>
        <authorList>
            <consortium name="DOE Joint Genome Institute"/>
            <person name="Steindorff A.S."/>
            <person name="Carver A."/>
            <person name="Calhoun S."/>
            <person name="Stillman K."/>
            <person name="Liu H."/>
            <person name="Lipzen A."/>
            <person name="Pangilinan J."/>
            <person name="Labutti K."/>
            <person name="Bruns T.D."/>
            <person name="Grigoriev I.V."/>
        </authorList>
    </citation>
    <scope>NUCLEOTIDE SEQUENCE [LARGE SCALE GENOMIC DNA]</scope>
    <source>
        <strain evidence="2 3">CBS 144469</strain>
    </source>
</reference>
<feature type="domain" description="DUF6570" evidence="1">
    <location>
        <begin position="1"/>
        <end position="56"/>
    </location>
</feature>
<proteinExistence type="predicted"/>
<feature type="non-terminal residue" evidence="2">
    <location>
        <position position="157"/>
    </location>
</feature>
<accession>A0A8H6M6J5</accession>
<protein>
    <recommendedName>
        <fullName evidence="1">DUF6570 domain-containing protein</fullName>
    </recommendedName>
</protein>
<feature type="non-terminal residue" evidence="2">
    <location>
        <position position="1"/>
    </location>
</feature>
<evidence type="ECO:0000313" key="3">
    <source>
        <dbReference type="Proteomes" id="UP000521943"/>
    </source>
</evidence>
<dbReference type="Pfam" id="PF20209">
    <property type="entry name" value="DUF6570"/>
    <property type="match status" value="1"/>
</dbReference>
<gene>
    <name evidence="2" type="ORF">DFP72DRAFT_794471</name>
</gene>
<dbReference type="InterPro" id="IPR046700">
    <property type="entry name" value="DUF6570"/>
</dbReference>
<comment type="caution">
    <text evidence="2">The sequence shown here is derived from an EMBL/GenBank/DDBJ whole genome shotgun (WGS) entry which is preliminary data.</text>
</comment>
<dbReference type="EMBL" id="JACGCI010000036">
    <property type="protein sequence ID" value="KAF6753996.1"/>
    <property type="molecule type" value="Genomic_DNA"/>
</dbReference>
<evidence type="ECO:0000259" key="1">
    <source>
        <dbReference type="Pfam" id="PF20209"/>
    </source>
</evidence>
<evidence type="ECO:0000313" key="2">
    <source>
        <dbReference type="EMBL" id="KAF6753996.1"/>
    </source>
</evidence>
<dbReference type="Proteomes" id="UP000521943">
    <property type="component" value="Unassembled WGS sequence"/>
</dbReference>
<dbReference type="OrthoDB" id="3221862at2759"/>
<keyword evidence="3" id="KW-1185">Reference proteome</keyword>
<sequence>IDEVLAFIFTGASPPTEDDLKRTPMLVRRNAVGRALEWLKLNHSDYSDLNIDYATLATYPESGAIVKVLVRTIEDGSNVIPSATSVHHTELEEGTETGECTFTVNGLIGSHLESMTMSARRASALHHLRTGGSVLAVGHSETPESKYDNPQLYPQMY</sequence>
<name>A0A8H6M6J5_9AGAR</name>